<reference evidence="3" key="1">
    <citation type="submission" date="2022-08" db="UniProtKB">
        <authorList>
            <consortium name="EnsemblMetazoa"/>
        </authorList>
    </citation>
    <scope>IDENTIFICATION</scope>
    <source>
        <strain evidence="3">EBRO</strain>
    </source>
</reference>
<evidence type="ECO:0000313" key="3">
    <source>
        <dbReference type="EnsemblMetazoa" id="AATE018376-PA.1"/>
    </source>
</evidence>
<accession>A0A182JHU4</accession>
<dbReference type="STRING" id="41427.A0A182JHU4"/>
<proteinExistence type="predicted"/>
<sequence>MIARDRMSRWIISSLVLSALVALSLGATVASGPGKKLNIPAFKDAGKTAGVEVWRVENFQPVAVPKAEHGKFYNGDSYVVMNTKIDKNQVKSYDIHFWLGTKTTQDEAGSAAIFAVQLDDLLNGVPVQHREVEGSESDLFLSYFKGAVRYLEGGVASGFKHVTTNDAGAKRLFHIKGTKNIRVRQVELAVSAMNKGDCFILDAGREIYVYVGPNAGRVEKLKAISFANDVRDQDHAGRAKVHIVDEFSTLTDQENFFTVLGSGSPTLVPDQSTAPADATFEKTDASRVQLYRVTDAKGKLAVEPINEKPLKQESLKPEDSYILDTGSGLYVWIGKGSTQQEKTQAFVKAQEFIGSKKYPAWTPVERLVQNAETAPFKHFFQTWRNAGSTQSRLV</sequence>
<feature type="domain" description="Gelsolin-like" evidence="2">
    <location>
        <begin position="308"/>
        <end position="376"/>
    </location>
</feature>
<dbReference type="FunFam" id="3.40.20.10:FF:000002">
    <property type="entry name" value="Gelsolin"/>
    <property type="match status" value="1"/>
</dbReference>
<feature type="domain" description="Gelsolin-like" evidence="2">
    <location>
        <begin position="180"/>
        <end position="245"/>
    </location>
</feature>
<dbReference type="Pfam" id="PF00626">
    <property type="entry name" value="Gelsolin"/>
    <property type="match status" value="3"/>
</dbReference>
<dbReference type="GO" id="GO:0005546">
    <property type="term" value="F:phosphatidylinositol-4,5-bisphosphate binding"/>
    <property type="evidence" value="ECO:0007669"/>
    <property type="project" value="TreeGrafter"/>
</dbReference>
<dbReference type="CDD" id="cd11290">
    <property type="entry name" value="gelsolin_S1_like"/>
    <property type="match status" value="1"/>
</dbReference>
<dbReference type="GO" id="GO:0015629">
    <property type="term" value="C:actin cytoskeleton"/>
    <property type="evidence" value="ECO:0007669"/>
    <property type="project" value="TreeGrafter"/>
</dbReference>
<dbReference type="EnsemblMetazoa" id="AATE018376-RA">
    <property type="protein sequence ID" value="AATE018376-PA.1"/>
    <property type="gene ID" value="AATE018376"/>
</dbReference>
<dbReference type="GO" id="GO:0005737">
    <property type="term" value="C:cytoplasm"/>
    <property type="evidence" value="ECO:0007669"/>
    <property type="project" value="TreeGrafter"/>
</dbReference>
<dbReference type="GO" id="GO:0051015">
    <property type="term" value="F:actin filament binding"/>
    <property type="evidence" value="ECO:0007669"/>
    <property type="project" value="InterPro"/>
</dbReference>
<evidence type="ECO:0000256" key="1">
    <source>
        <dbReference type="ARBA" id="ARBA00022737"/>
    </source>
</evidence>
<dbReference type="CDD" id="cd11292">
    <property type="entry name" value="gelsolin_S3_like"/>
    <property type="match status" value="1"/>
</dbReference>
<dbReference type="InterPro" id="IPR007123">
    <property type="entry name" value="Gelsolin-like_dom"/>
</dbReference>
<dbReference type="GO" id="GO:0051014">
    <property type="term" value="P:actin filament severing"/>
    <property type="evidence" value="ECO:0007669"/>
    <property type="project" value="TreeGrafter"/>
</dbReference>
<dbReference type="PRINTS" id="PR00597">
    <property type="entry name" value="GELSOLIN"/>
</dbReference>
<protein>
    <recommendedName>
        <fullName evidence="2">Gelsolin-like domain-containing protein</fullName>
    </recommendedName>
</protein>
<dbReference type="GO" id="GO:0008154">
    <property type="term" value="P:actin polymerization or depolymerization"/>
    <property type="evidence" value="ECO:0007669"/>
    <property type="project" value="TreeGrafter"/>
</dbReference>
<dbReference type="SUPFAM" id="SSF55753">
    <property type="entry name" value="Actin depolymerizing proteins"/>
    <property type="match status" value="3"/>
</dbReference>
<dbReference type="PANTHER" id="PTHR11977">
    <property type="entry name" value="VILLIN"/>
    <property type="match status" value="1"/>
</dbReference>
<feature type="domain" description="Gelsolin-like" evidence="2">
    <location>
        <begin position="59"/>
        <end position="141"/>
    </location>
</feature>
<dbReference type="VEuPathDB" id="VectorBase:AATE018376"/>
<dbReference type="CDD" id="cd11289">
    <property type="entry name" value="gelsolin_S2_like"/>
    <property type="match status" value="1"/>
</dbReference>
<evidence type="ECO:0000259" key="2">
    <source>
        <dbReference type="Pfam" id="PF00626"/>
    </source>
</evidence>
<keyword evidence="1" id="KW-0677">Repeat</keyword>
<name>A0A182JHU4_ANOAO</name>
<dbReference type="GO" id="GO:0051016">
    <property type="term" value="P:barbed-end actin filament capping"/>
    <property type="evidence" value="ECO:0007669"/>
    <property type="project" value="TreeGrafter"/>
</dbReference>
<dbReference type="Gene3D" id="3.40.20.10">
    <property type="entry name" value="Severin"/>
    <property type="match status" value="3"/>
</dbReference>
<dbReference type="PANTHER" id="PTHR11977:SF123">
    <property type="entry name" value="GELSOLIN"/>
    <property type="match status" value="1"/>
</dbReference>
<dbReference type="SMART" id="SM00262">
    <property type="entry name" value="GEL"/>
    <property type="match status" value="3"/>
</dbReference>
<dbReference type="InterPro" id="IPR007122">
    <property type="entry name" value="Villin/Gelsolin"/>
</dbReference>
<dbReference type="AlphaFoldDB" id="A0A182JHU4"/>
<organism evidence="3">
    <name type="scientific">Anopheles atroparvus</name>
    <name type="common">European mosquito</name>
    <dbReference type="NCBI Taxonomy" id="41427"/>
    <lineage>
        <taxon>Eukaryota</taxon>
        <taxon>Metazoa</taxon>
        <taxon>Ecdysozoa</taxon>
        <taxon>Arthropoda</taxon>
        <taxon>Hexapoda</taxon>
        <taxon>Insecta</taxon>
        <taxon>Pterygota</taxon>
        <taxon>Neoptera</taxon>
        <taxon>Endopterygota</taxon>
        <taxon>Diptera</taxon>
        <taxon>Nematocera</taxon>
        <taxon>Culicoidea</taxon>
        <taxon>Culicidae</taxon>
        <taxon>Anophelinae</taxon>
        <taxon>Anopheles</taxon>
    </lineage>
</organism>
<dbReference type="InterPro" id="IPR029006">
    <property type="entry name" value="ADF-H/Gelsolin-like_dom_sf"/>
</dbReference>